<evidence type="ECO:0000313" key="1">
    <source>
        <dbReference type="EMBL" id="CAB4128799.1"/>
    </source>
</evidence>
<name>A0A6J5LAF0_9CAUD</name>
<protein>
    <submittedName>
        <fullName evidence="1">Uncharacterized protein</fullName>
    </submittedName>
</protein>
<accession>A0A6J5LAF0</accession>
<gene>
    <name evidence="1" type="ORF">UFOVP114_81</name>
</gene>
<sequence>MTNCPVCQRVRFDGRACPAVTCKACGTAQCGGCSKCAKCLHVMPSWQDAAKGCTFKDCGKPALVHDAPGRHKRICREHAEHVVHRPAFGRPGETVWARIVRLAHLQA</sequence>
<reference evidence="1" key="1">
    <citation type="submission" date="2020-04" db="EMBL/GenBank/DDBJ databases">
        <authorList>
            <person name="Chiriac C."/>
            <person name="Salcher M."/>
            <person name="Ghai R."/>
            <person name="Kavagutti S V."/>
        </authorList>
    </citation>
    <scope>NUCLEOTIDE SEQUENCE</scope>
</reference>
<proteinExistence type="predicted"/>
<dbReference type="EMBL" id="LR796230">
    <property type="protein sequence ID" value="CAB4128799.1"/>
    <property type="molecule type" value="Genomic_DNA"/>
</dbReference>
<organism evidence="1">
    <name type="scientific">uncultured Caudovirales phage</name>
    <dbReference type="NCBI Taxonomy" id="2100421"/>
    <lineage>
        <taxon>Viruses</taxon>
        <taxon>Duplodnaviria</taxon>
        <taxon>Heunggongvirae</taxon>
        <taxon>Uroviricota</taxon>
        <taxon>Caudoviricetes</taxon>
        <taxon>Peduoviridae</taxon>
        <taxon>Maltschvirus</taxon>
        <taxon>Maltschvirus maltsch</taxon>
    </lineage>
</organism>